<proteinExistence type="inferred from homology"/>
<dbReference type="PANTHER" id="PTHR33797:SF2">
    <property type="entry name" value="ORGANIC HYDROPEROXIDE RESISTANCE PROTEIN-LIKE"/>
    <property type="match status" value="1"/>
</dbReference>
<dbReference type="Gene3D" id="3.30.300.20">
    <property type="match status" value="1"/>
</dbReference>
<dbReference type="InterPro" id="IPR003718">
    <property type="entry name" value="OsmC/Ohr_fam"/>
</dbReference>
<dbReference type="EMBL" id="ABEU02000006">
    <property type="protein sequence ID" value="PNR53274.1"/>
    <property type="molecule type" value="Genomic_DNA"/>
</dbReference>
<dbReference type="PaxDb" id="3218-PP1S117_174V6.1"/>
<dbReference type="GeneID" id="112283881"/>
<dbReference type="InterPro" id="IPR036102">
    <property type="entry name" value="OsmC/Ohrsf"/>
</dbReference>
<dbReference type="Gramene" id="Pp3c6_29640V3.1">
    <property type="protein sequence ID" value="Pp3c6_29640V3.1"/>
    <property type="gene ID" value="Pp3c6_29640"/>
</dbReference>
<accession>A9STP0</accession>
<dbReference type="EnsemblPlants" id="Pp3c6_29640V3.2">
    <property type="protein sequence ID" value="Pp3c6_29640V3.2"/>
    <property type="gene ID" value="Pp3c6_29640"/>
</dbReference>
<evidence type="ECO:0000313" key="3">
    <source>
        <dbReference type="EnsemblPlants" id="Pp3c6_29640V3.1"/>
    </source>
</evidence>
<reference evidence="2 4" key="1">
    <citation type="journal article" date="2008" name="Science">
        <title>The Physcomitrella genome reveals evolutionary insights into the conquest of land by plants.</title>
        <authorList>
            <person name="Rensing S."/>
            <person name="Lang D."/>
            <person name="Zimmer A."/>
            <person name="Terry A."/>
            <person name="Salamov A."/>
            <person name="Shapiro H."/>
            <person name="Nishiyama T."/>
            <person name="Perroud P.-F."/>
            <person name="Lindquist E."/>
            <person name="Kamisugi Y."/>
            <person name="Tanahashi T."/>
            <person name="Sakakibara K."/>
            <person name="Fujita T."/>
            <person name="Oishi K."/>
            <person name="Shin-I T."/>
            <person name="Kuroki Y."/>
            <person name="Toyoda A."/>
            <person name="Suzuki Y."/>
            <person name="Hashimoto A."/>
            <person name="Yamaguchi K."/>
            <person name="Sugano A."/>
            <person name="Kohara Y."/>
            <person name="Fujiyama A."/>
            <person name="Anterola A."/>
            <person name="Aoki S."/>
            <person name="Ashton N."/>
            <person name="Barbazuk W.B."/>
            <person name="Barker E."/>
            <person name="Bennetzen J."/>
            <person name="Bezanilla M."/>
            <person name="Blankenship R."/>
            <person name="Cho S.H."/>
            <person name="Dutcher S."/>
            <person name="Estelle M."/>
            <person name="Fawcett J.A."/>
            <person name="Gundlach H."/>
            <person name="Hanada K."/>
            <person name="Heyl A."/>
            <person name="Hicks K.A."/>
            <person name="Hugh J."/>
            <person name="Lohr M."/>
            <person name="Mayer K."/>
            <person name="Melkozernov A."/>
            <person name="Murata T."/>
            <person name="Nelson D."/>
            <person name="Pils B."/>
            <person name="Prigge M."/>
            <person name="Reiss B."/>
            <person name="Renner T."/>
            <person name="Rombauts S."/>
            <person name="Rushton P."/>
            <person name="Sanderfoot A."/>
            <person name="Schween G."/>
            <person name="Shiu S.-H."/>
            <person name="Stueber K."/>
            <person name="Theodoulou F.L."/>
            <person name="Tu H."/>
            <person name="Van de Peer Y."/>
            <person name="Verrier P.J."/>
            <person name="Waters E."/>
            <person name="Wood A."/>
            <person name="Yang L."/>
            <person name="Cove D."/>
            <person name="Cuming A."/>
            <person name="Hasebe M."/>
            <person name="Lucas S."/>
            <person name="Mishler D.B."/>
            <person name="Reski R."/>
            <person name="Grigoriev I."/>
            <person name="Quatrano R.S."/>
            <person name="Boore J.L."/>
        </authorList>
    </citation>
    <scope>NUCLEOTIDE SEQUENCE [LARGE SCALE GENOMIC DNA]</scope>
    <source>
        <strain evidence="3 4">cv. Gransden 2004</strain>
    </source>
</reference>
<dbReference type="GO" id="GO:0006979">
    <property type="term" value="P:response to oxidative stress"/>
    <property type="evidence" value="ECO:0007669"/>
    <property type="project" value="InterPro"/>
</dbReference>
<gene>
    <name evidence="3" type="primary">LOC112283881</name>
    <name evidence="2" type="ORF">PHYPA_009650</name>
</gene>
<dbReference type="NCBIfam" id="TIGR03561">
    <property type="entry name" value="organ_hyd_perox"/>
    <property type="match status" value="1"/>
</dbReference>
<comment type="similarity">
    <text evidence="1">Belongs to the OsmC/Ohr family.</text>
</comment>
<evidence type="ECO:0000313" key="4">
    <source>
        <dbReference type="Proteomes" id="UP000006727"/>
    </source>
</evidence>
<organism evidence="2">
    <name type="scientific">Physcomitrium patens</name>
    <name type="common">Spreading-leaved earth moss</name>
    <name type="synonym">Physcomitrella patens</name>
    <dbReference type="NCBI Taxonomy" id="3218"/>
    <lineage>
        <taxon>Eukaryota</taxon>
        <taxon>Viridiplantae</taxon>
        <taxon>Streptophyta</taxon>
        <taxon>Embryophyta</taxon>
        <taxon>Bryophyta</taxon>
        <taxon>Bryophytina</taxon>
        <taxon>Bryopsida</taxon>
        <taxon>Funariidae</taxon>
        <taxon>Funariales</taxon>
        <taxon>Funariaceae</taxon>
        <taxon>Physcomitrium</taxon>
    </lineage>
</organism>
<dbReference type="InterPro" id="IPR019953">
    <property type="entry name" value="OHR"/>
</dbReference>
<dbReference type="Pfam" id="PF02566">
    <property type="entry name" value="OsmC"/>
    <property type="match status" value="1"/>
</dbReference>
<dbReference type="Proteomes" id="UP000006727">
    <property type="component" value="Chromosome 6"/>
</dbReference>
<dbReference type="HOGENOM" id="CLU_106355_2_1_1"/>
<evidence type="ECO:0000256" key="1">
    <source>
        <dbReference type="ARBA" id="ARBA00007378"/>
    </source>
</evidence>
<keyword evidence="4" id="KW-1185">Reference proteome</keyword>
<protein>
    <submittedName>
        <fullName evidence="2 3">Uncharacterized protein</fullName>
    </submittedName>
</protein>
<dbReference type="PANTHER" id="PTHR33797">
    <property type="entry name" value="ORGANIC HYDROPEROXIDE RESISTANCE PROTEIN-LIKE"/>
    <property type="match status" value="1"/>
</dbReference>
<sequence length="159" mass="17004">MALHILRRSSSLLSFLRRGYSTQTIYVAQALVKGARADGEVTSDDGNLKLKLGLPKSMGGPGKYTNPEQLFAAGYAACFSGAIGLAAKNNKAAVKGTIINSKCSLLKDDKGKLTISVLFDIKLEGVDERTAEKVIADANNICPYSNATRGNIDFKYNVL</sequence>
<name>A9STP0_PHYPA</name>
<dbReference type="eggNOG" id="ENOG502S7GC">
    <property type="taxonomic scope" value="Eukaryota"/>
</dbReference>
<dbReference type="EnsemblPlants" id="Pp3c6_29640V3.1">
    <property type="protein sequence ID" value="Pp3c6_29640V3.1"/>
    <property type="gene ID" value="Pp3c6_29640"/>
</dbReference>
<evidence type="ECO:0000313" key="2">
    <source>
        <dbReference type="EMBL" id="PNR53274.1"/>
    </source>
</evidence>
<dbReference type="Gene3D" id="2.20.25.10">
    <property type="match status" value="1"/>
</dbReference>
<dbReference type="OMA" id="SACFSNA"/>
<dbReference type="SUPFAM" id="SSF82784">
    <property type="entry name" value="OsmC-like"/>
    <property type="match status" value="1"/>
</dbReference>
<dbReference type="AlphaFoldDB" id="A9STP0"/>
<dbReference type="OrthoDB" id="60422at2759"/>
<dbReference type="Gramene" id="Pp3c6_29640V3.2">
    <property type="protein sequence ID" value="Pp3c6_29640V3.2"/>
    <property type="gene ID" value="Pp3c6_29640"/>
</dbReference>
<dbReference type="RefSeq" id="XP_024378955.1">
    <property type="nucleotide sequence ID" value="XM_024523187.2"/>
</dbReference>
<reference evidence="2 4" key="2">
    <citation type="journal article" date="2018" name="Plant J.">
        <title>The Physcomitrella patens chromosome-scale assembly reveals moss genome structure and evolution.</title>
        <authorList>
            <person name="Lang D."/>
            <person name="Ullrich K.K."/>
            <person name="Murat F."/>
            <person name="Fuchs J."/>
            <person name="Jenkins J."/>
            <person name="Haas F.B."/>
            <person name="Piednoel M."/>
            <person name="Gundlach H."/>
            <person name="Van Bel M."/>
            <person name="Meyberg R."/>
            <person name="Vives C."/>
            <person name="Morata J."/>
            <person name="Symeonidi A."/>
            <person name="Hiss M."/>
            <person name="Muchero W."/>
            <person name="Kamisugi Y."/>
            <person name="Saleh O."/>
            <person name="Blanc G."/>
            <person name="Decker E.L."/>
            <person name="van Gessel N."/>
            <person name="Grimwood J."/>
            <person name="Hayes R.D."/>
            <person name="Graham S.W."/>
            <person name="Gunter L.E."/>
            <person name="McDaniel S.F."/>
            <person name="Hoernstein S.N.W."/>
            <person name="Larsson A."/>
            <person name="Li F.W."/>
            <person name="Perroud P.F."/>
            <person name="Phillips J."/>
            <person name="Ranjan P."/>
            <person name="Rokshar D.S."/>
            <person name="Rothfels C.J."/>
            <person name="Schneider L."/>
            <person name="Shu S."/>
            <person name="Stevenson D.W."/>
            <person name="Thummler F."/>
            <person name="Tillich M."/>
            <person name="Villarreal Aguilar J.C."/>
            <person name="Widiez T."/>
            <person name="Wong G.K."/>
            <person name="Wymore A."/>
            <person name="Zhang Y."/>
            <person name="Zimmer A.D."/>
            <person name="Quatrano R.S."/>
            <person name="Mayer K.F.X."/>
            <person name="Goodstein D."/>
            <person name="Casacuberta J.M."/>
            <person name="Vandepoele K."/>
            <person name="Reski R."/>
            <person name="Cuming A.C."/>
            <person name="Tuskan G.A."/>
            <person name="Maumus F."/>
            <person name="Salse J."/>
            <person name="Schmutz J."/>
            <person name="Rensing S.A."/>
        </authorList>
    </citation>
    <scope>NUCLEOTIDE SEQUENCE [LARGE SCALE GENOMIC DNA]</scope>
    <source>
        <strain evidence="3 4">cv. Gransden 2004</strain>
    </source>
</reference>
<reference evidence="3" key="3">
    <citation type="submission" date="2020-12" db="UniProtKB">
        <authorList>
            <consortium name="EnsemblPlants"/>
        </authorList>
    </citation>
    <scope>IDENTIFICATION</scope>
</reference>
<dbReference type="InterPro" id="IPR015946">
    <property type="entry name" value="KH_dom-like_a/b"/>
</dbReference>